<evidence type="ECO:0000256" key="2">
    <source>
        <dbReference type="ARBA" id="ARBA00022729"/>
    </source>
</evidence>
<dbReference type="Pfam" id="PF00691">
    <property type="entry name" value="OmpA"/>
    <property type="match status" value="1"/>
</dbReference>
<keyword evidence="9" id="KW-1185">Reference proteome</keyword>
<gene>
    <name evidence="8" type="ORF">GCM10009090_33930</name>
</gene>
<keyword evidence="4" id="KW-0998">Cell outer membrane</keyword>
<feature type="domain" description="OmpA-like" evidence="7">
    <location>
        <begin position="138"/>
        <end position="262"/>
    </location>
</feature>
<dbReference type="InterPro" id="IPR050330">
    <property type="entry name" value="Bact_OuterMem_StrucFunc"/>
</dbReference>
<evidence type="ECO:0000256" key="4">
    <source>
        <dbReference type="ARBA" id="ARBA00023237"/>
    </source>
</evidence>
<dbReference type="InterPro" id="IPR006664">
    <property type="entry name" value="OMP_bac"/>
</dbReference>
<accession>A0A919FBC1</accession>
<evidence type="ECO:0000256" key="1">
    <source>
        <dbReference type="ARBA" id="ARBA00004442"/>
    </source>
</evidence>
<reference evidence="8" key="2">
    <citation type="submission" date="2020-09" db="EMBL/GenBank/DDBJ databases">
        <authorList>
            <person name="Sun Q."/>
            <person name="Ohkuma M."/>
        </authorList>
    </citation>
    <scope>NUCLEOTIDE SEQUENCE</scope>
    <source>
        <strain evidence="8">JCM 13306</strain>
    </source>
</reference>
<evidence type="ECO:0000259" key="7">
    <source>
        <dbReference type="PROSITE" id="PS51123"/>
    </source>
</evidence>
<dbReference type="PROSITE" id="PS01068">
    <property type="entry name" value="OMPA_1"/>
    <property type="match status" value="1"/>
</dbReference>
<reference evidence="8" key="1">
    <citation type="journal article" date="2014" name="Int. J. Syst. Evol. Microbiol.">
        <title>Complete genome sequence of Corynebacterium casei LMG S-19264T (=DSM 44701T), isolated from a smear-ripened cheese.</title>
        <authorList>
            <consortium name="US DOE Joint Genome Institute (JGI-PGF)"/>
            <person name="Walter F."/>
            <person name="Albersmeier A."/>
            <person name="Kalinowski J."/>
            <person name="Ruckert C."/>
        </authorList>
    </citation>
    <scope>NUCLEOTIDE SEQUENCE</scope>
    <source>
        <strain evidence="8">JCM 13306</strain>
    </source>
</reference>
<keyword evidence="3 5" id="KW-0472">Membrane</keyword>
<feature type="signal peptide" evidence="6">
    <location>
        <begin position="1"/>
        <end position="27"/>
    </location>
</feature>
<sequence>MQTMMKMVVLGLASAAALGLAGCRSVAGDGFPDPERAYPRGGTFVNIDDLRQYAPGMNKDQVQALLGPPQFNEGMWGVREWNYLFNLRRSVGAEPVRCQFRIEFDSKGVAQNQHWKPEACSALLEPPAVAAPAAPPPPPPAPVRLQTDALFDFDSATLKPAGQERLRQLVREAGDLEAVRDVLVVGYTDRIGSDAYNLKLSQRRAQAVRDFLVGQGLPASAVRAEGRGEADPVAECPPGSSRAVIECLAPNRRVEITGITVPAKSG</sequence>
<proteinExistence type="predicted"/>
<dbReference type="RefSeq" id="WP_434027612.1">
    <property type="nucleotide sequence ID" value="NZ_BNBA01000038.1"/>
</dbReference>
<evidence type="ECO:0000256" key="6">
    <source>
        <dbReference type="SAM" id="SignalP"/>
    </source>
</evidence>
<keyword evidence="2 6" id="KW-0732">Signal</keyword>
<dbReference type="Gene3D" id="3.30.1330.60">
    <property type="entry name" value="OmpA-like domain"/>
    <property type="match status" value="1"/>
</dbReference>
<dbReference type="PROSITE" id="PS51257">
    <property type="entry name" value="PROKAR_LIPOPROTEIN"/>
    <property type="match status" value="1"/>
</dbReference>
<evidence type="ECO:0000256" key="3">
    <source>
        <dbReference type="ARBA" id="ARBA00023136"/>
    </source>
</evidence>
<dbReference type="InterPro" id="IPR037873">
    <property type="entry name" value="BamE-like"/>
</dbReference>
<protein>
    <submittedName>
        <fullName evidence="8">OmpA family protein</fullName>
    </submittedName>
</protein>
<comment type="caution">
    <text evidence="8">The sequence shown here is derived from an EMBL/GenBank/DDBJ whole genome shotgun (WGS) entry which is preliminary data.</text>
</comment>
<dbReference type="EMBL" id="BNBA01000038">
    <property type="protein sequence ID" value="GHH59597.1"/>
    <property type="molecule type" value="Genomic_DNA"/>
</dbReference>
<evidence type="ECO:0000313" key="8">
    <source>
        <dbReference type="EMBL" id="GHH59597.1"/>
    </source>
</evidence>
<dbReference type="InterPro" id="IPR007450">
    <property type="entry name" value="BamE_dom"/>
</dbReference>
<dbReference type="Pfam" id="PF04355">
    <property type="entry name" value="BamE"/>
    <property type="match status" value="1"/>
</dbReference>
<dbReference type="PANTHER" id="PTHR30329:SF21">
    <property type="entry name" value="LIPOPROTEIN YIAD-RELATED"/>
    <property type="match status" value="1"/>
</dbReference>
<dbReference type="SUPFAM" id="SSF103088">
    <property type="entry name" value="OmpA-like"/>
    <property type="match status" value="1"/>
</dbReference>
<dbReference type="PROSITE" id="PS51123">
    <property type="entry name" value="OMPA_2"/>
    <property type="match status" value="1"/>
</dbReference>
<comment type="subcellular location">
    <subcellularLocation>
        <location evidence="1">Cell outer membrane</location>
    </subcellularLocation>
</comment>
<dbReference type="InterPro" id="IPR036737">
    <property type="entry name" value="OmpA-like_sf"/>
</dbReference>
<dbReference type="PANTHER" id="PTHR30329">
    <property type="entry name" value="STATOR ELEMENT OF FLAGELLAR MOTOR COMPLEX"/>
    <property type="match status" value="1"/>
</dbReference>
<dbReference type="PRINTS" id="PR01021">
    <property type="entry name" value="OMPADOMAIN"/>
</dbReference>
<evidence type="ECO:0000256" key="5">
    <source>
        <dbReference type="PROSITE-ProRule" id="PRU00473"/>
    </source>
</evidence>
<dbReference type="InterPro" id="IPR006690">
    <property type="entry name" value="OMPA-like_CS"/>
</dbReference>
<name>A0A919FBC1_9XANT</name>
<organism evidence="8 9">
    <name type="scientific">Xanthomonas boreopolis</name>
    <dbReference type="NCBI Taxonomy" id="86183"/>
    <lineage>
        <taxon>Bacteria</taxon>
        <taxon>Pseudomonadati</taxon>
        <taxon>Pseudomonadota</taxon>
        <taxon>Gammaproteobacteria</taxon>
        <taxon>Lysobacterales</taxon>
        <taxon>Lysobacteraceae</taxon>
        <taxon>Xanthomonas</taxon>
    </lineage>
</organism>
<dbReference type="Gene3D" id="3.30.1450.10">
    <property type="match status" value="1"/>
</dbReference>
<evidence type="ECO:0000313" key="9">
    <source>
        <dbReference type="Proteomes" id="UP000623958"/>
    </source>
</evidence>
<dbReference type="CDD" id="cd07185">
    <property type="entry name" value="OmpA_C-like"/>
    <property type="match status" value="1"/>
</dbReference>
<feature type="chain" id="PRO_5037793265" evidence="6">
    <location>
        <begin position="28"/>
        <end position="266"/>
    </location>
</feature>
<dbReference type="InterPro" id="IPR006665">
    <property type="entry name" value="OmpA-like"/>
</dbReference>
<dbReference type="GO" id="GO:0009279">
    <property type="term" value="C:cell outer membrane"/>
    <property type="evidence" value="ECO:0007669"/>
    <property type="project" value="UniProtKB-SubCell"/>
</dbReference>
<dbReference type="Proteomes" id="UP000623958">
    <property type="component" value="Unassembled WGS sequence"/>
</dbReference>
<dbReference type="AlphaFoldDB" id="A0A919FBC1"/>